<dbReference type="GO" id="GO:0005886">
    <property type="term" value="C:plasma membrane"/>
    <property type="evidence" value="ECO:0007669"/>
    <property type="project" value="InterPro"/>
</dbReference>
<dbReference type="GO" id="GO:0007232">
    <property type="term" value="P:osmosensory signaling pathway via Sho1 osmosensor"/>
    <property type="evidence" value="ECO:0007669"/>
    <property type="project" value="InterPro"/>
</dbReference>
<feature type="compositionally biased region" description="Low complexity" evidence="1">
    <location>
        <begin position="485"/>
        <end position="496"/>
    </location>
</feature>
<dbReference type="GO" id="GO:0001402">
    <property type="term" value="P:signal transduction involved in filamentous growth"/>
    <property type="evidence" value="ECO:0007669"/>
    <property type="project" value="TreeGrafter"/>
</dbReference>
<name>A0A0L0VM37_9BASI</name>
<dbReference type="GO" id="GO:0009986">
    <property type="term" value="C:cell surface"/>
    <property type="evidence" value="ECO:0007669"/>
    <property type="project" value="TreeGrafter"/>
</dbReference>
<feature type="region of interest" description="Disordered" evidence="1">
    <location>
        <begin position="1123"/>
        <end position="1149"/>
    </location>
</feature>
<dbReference type="EMBL" id="AJIL01000038">
    <property type="protein sequence ID" value="KNF00344.1"/>
    <property type="molecule type" value="Genomic_DNA"/>
</dbReference>
<feature type="compositionally biased region" description="Low complexity" evidence="1">
    <location>
        <begin position="906"/>
        <end position="931"/>
    </location>
</feature>
<feature type="compositionally biased region" description="Polar residues" evidence="1">
    <location>
        <begin position="1306"/>
        <end position="1318"/>
    </location>
</feature>
<feature type="region of interest" description="Disordered" evidence="1">
    <location>
        <begin position="906"/>
        <end position="937"/>
    </location>
</feature>
<feature type="compositionally biased region" description="Polar residues" evidence="1">
    <location>
        <begin position="259"/>
        <end position="283"/>
    </location>
</feature>
<protein>
    <recommendedName>
        <fullName evidence="5">Mid2 domain-containing protein</fullName>
    </recommendedName>
</protein>
<comment type="caution">
    <text evidence="3">The sequence shown here is derived from an EMBL/GenBank/DDBJ whole genome shotgun (WGS) entry which is preliminary data.</text>
</comment>
<sequence length="1364" mass="142749">MRSSPSFKLLRVYHHSYRSLYFSLPLLLHIIISLSLASSTYSAVDDQQQHSPRRSLNLNYDPLHPAKNLTDQQKSSDSQPLNQQTAQEHSQTQDEPHSSTDTPNPIQSDFHKPSQSLNRKSFDVGLDLNTSSDSPDPSANSSTATTTPTPADKTTIDPHHKPDSAASSSQPNQQIDNPSLNSSTTKPDQHSDHPNGPVTLDQSASPSGSSTGSPTTPLKTVDQLASELQTPTKSQSSSNDTSSTKHDDGTTPPLPLKGTNPTKADQPSSTDPTHLSSDNSNPDSKPITPDSSSSSSSVQNGKPTTTVPVDQIAITPNSSVLSTSLGNLPATSKPDLTTKPDSNTNSSVNSDSAKQPSKSDDNDLSSFLSKDSATSTPFKVNSTDTASSSPEPAKTSTSNPDDKDDLASFLSKDKVASSSTPFKTNSTNLEPTPEPATKEPTSTTNPDDNLSSFLSKDNLTTSSIPFKFNSTNVDATPEPATKEPTSTTNSDDNLSSFLSKDNLTTSSIPFKFNGTNVGATSDPATKEPTSTTPDDNLASILSKDNVTSSIPLKFNSTNVGATSEPATKEPTSTTNSDDNLASILSKDNVTSSIPLKFNSTTSGETTPAAQNLTTSTDDNLASFLTKENVTSSLPLKFNSTTSGEAAPTAQNLTTSTDGNLASFLTKENVTSVPFKFNSTNVGDAAPVAQNLTTSTDGNLASFLTKENVTSVPFQFNSTNVGDAAPTAQNLTTSTDGNLASFLTKDNVTSSSIPFKFNSTNVGDASPTTQNLTTSTDSNLASFLSKDNVTSVPFKFNSTAAALTDVPSQLNSTNDDKLNQPSLLNVMNTTMISSPFKSNLTGDNTLDQASASLLSTPSKYNLTDSGSSNLTKSEAPTQPNLSAHLQNNVSVIDKDSTALTSAPLISNSTDLTESSSSNTTLLGNSNNSTNSTPYHSDPKPAPAFVPITSLFVNPRQSQAVGTSTAPTPAGTALPSAGAPPKKSSSTPFPSSWPRYIVPTNAPTSPPANSTLISILFTDALNWPWLVTNSNASSQVLVFMPQLIAATLQISEDQVLTQSLQAYQPANFNPSNEASMLTLWLGYIPTQYVGQLQAMIRAPQSHFYTNPSPVLRALAKTVDPSLPISTYEKKTPASQAAGNALSGDGGDSPTTNSGQKIAVIASVTTCGAAILAIGLVIAARQSRRRMVGRSQGSTASSSLRIGAPMIGSFQRGHDGQPVSVQSMEQVSALPISAAAAMSPVPPLAPGSAPNVRHEYGEARTTSIVQDPFTAGGPPDRASWWGRMSGILGGGPAAGGLAGPSRIDEHSYQSHNDPSNASSESAIDGFQGQPPASPPSRAPKRVQITRGADGLVSGIGRPVMKENSLFF</sequence>
<feature type="compositionally biased region" description="Low complexity" evidence="1">
    <location>
        <begin position="341"/>
        <end position="352"/>
    </location>
</feature>
<feature type="region of interest" description="Disordered" evidence="1">
    <location>
        <begin position="557"/>
        <end position="579"/>
    </location>
</feature>
<feature type="compositionally biased region" description="Polar residues" evidence="1">
    <location>
        <begin position="99"/>
        <end position="119"/>
    </location>
</feature>
<evidence type="ECO:0000256" key="1">
    <source>
        <dbReference type="SAM" id="MobiDB-lite"/>
    </source>
</evidence>
<feature type="compositionally biased region" description="Basic and acidic residues" evidence="1">
    <location>
        <begin position="154"/>
        <end position="163"/>
    </location>
</feature>
<dbReference type="OrthoDB" id="3366093at2759"/>
<keyword evidence="2" id="KW-1133">Transmembrane helix</keyword>
<dbReference type="GO" id="GO:0030010">
    <property type="term" value="P:establishment of cell polarity"/>
    <property type="evidence" value="ECO:0007669"/>
    <property type="project" value="TreeGrafter"/>
</dbReference>
<dbReference type="PANTHER" id="PTHR35778">
    <property type="entry name" value="SIGNALING MUCIN HKR1-RELATED"/>
    <property type="match status" value="1"/>
</dbReference>
<dbReference type="InterPro" id="IPR039295">
    <property type="entry name" value="MSB2"/>
</dbReference>
<feature type="compositionally biased region" description="Low complexity" evidence="1">
    <location>
        <begin position="130"/>
        <end position="153"/>
    </location>
</feature>
<evidence type="ECO:0000256" key="2">
    <source>
        <dbReference type="SAM" id="Phobius"/>
    </source>
</evidence>
<feature type="compositionally biased region" description="Low complexity" evidence="1">
    <location>
        <begin position="960"/>
        <end position="988"/>
    </location>
</feature>
<feature type="region of interest" description="Disordered" evidence="1">
    <location>
        <begin position="856"/>
        <end position="879"/>
    </location>
</feature>
<feature type="compositionally biased region" description="Polar residues" evidence="1">
    <location>
        <begin position="416"/>
        <end position="429"/>
    </location>
</feature>
<feature type="compositionally biased region" description="Polar residues" evidence="1">
    <location>
        <begin position="364"/>
        <end position="399"/>
    </location>
</feature>
<accession>A0A0L0VM37</accession>
<dbReference type="GO" id="GO:0006972">
    <property type="term" value="P:hyperosmotic response"/>
    <property type="evidence" value="ECO:0007669"/>
    <property type="project" value="TreeGrafter"/>
</dbReference>
<evidence type="ECO:0000313" key="3">
    <source>
        <dbReference type="EMBL" id="KNF00344.1"/>
    </source>
</evidence>
<proteinExistence type="predicted"/>
<feature type="compositionally biased region" description="Polar residues" evidence="1">
    <location>
        <begin position="497"/>
        <end position="534"/>
    </location>
</feature>
<feature type="region of interest" description="Disordered" evidence="1">
    <location>
        <begin position="955"/>
        <end position="988"/>
    </location>
</feature>
<feature type="compositionally biased region" description="Polar residues" evidence="1">
    <location>
        <begin position="69"/>
        <end position="90"/>
    </location>
</feature>
<dbReference type="GO" id="GO:0005576">
    <property type="term" value="C:extracellular region"/>
    <property type="evidence" value="ECO:0007669"/>
    <property type="project" value="TreeGrafter"/>
</dbReference>
<feature type="transmembrane region" description="Helical" evidence="2">
    <location>
        <begin position="1155"/>
        <end position="1177"/>
    </location>
</feature>
<dbReference type="GO" id="GO:0031505">
    <property type="term" value="P:fungal-type cell wall organization"/>
    <property type="evidence" value="ECO:0007669"/>
    <property type="project" value="TreeGrafter"/>
</dbReference>
<keyword evidence="4" id="KW-1185">Reference proteome</keyword>
<keyword evidence="2" id="KW-0472">Membrane</keyword>
<feature type="compositionally biased region" description="Polar residues" evidence="1">
    <location>
        <begin position="46"/>
        <end position="58"/>
    </location>
</feature>
<gene>
    <name evidence="3" type="ORF">PSTG_06517</name>
</gene>
<feature type="compositionally biased region" description="Low complexity" evidence="1">
    <location>
        <begin position="232"/>
        <end position="242"/>
    </location>
</feature>
<evidence type="ECO:0008006" key="5">
    <source>
        <dbReference type="Google" id="ProtNLM"/>
    </source>
</evidence>
<reference evidence="4" key="1">
    <citation type="submission" date="2014-03" db="EMBL/GenBank/DDBJ databases">
        <title>The Genome Sequence of Puccinia striiformis f. sp. tritici PST-78.</title>
        <authorList>
            <consortium name="The Broad Institute Genome Sequencing Platform"/>
            <person name="Cuomo C."/>
            <person name="Hulbert S."/>
            <person name="Chen X."/>
            <person name="Walker B."/>
            <person name="Young S.K."/>
            <person name="Zeng Q."/>
            <person name="Gargeya S."/>
            <person name="Fitzgerald M."/>
            <person name="Haas B."/>
            <person name="Abouelleil A."/>
            <person name="Alvarado L."/>
            <person name="Arachchi H.M."/>
            <person name="Berlin A.M."/>
            <person name="Chapman S.B."/>
            <person name="Goldberg J."/>
            <person name="Griggs A."/>
            <person name="Gujja S."/>
            <person name="Hansen M."/>
            <person name="Howarth C."/>
            <person name="Imamovic A."/>
            <person name="Larimer J."/>
            <person name="McCowan C."/>
            <person name="Montmayeur A."/>
            <person name="Murphy C."/>
            <person name="Neiman D."/>
            <person name="Pearson M."/>
            <person name="Priest M."/>
            <person name="Roberts A."/>
            <person name="Saif S."/>
            <person name="Shea T."/>
            <person name="Sisk P."/>
            <person name="Sykes S."/>
            <person name="Wortman J."/>
            <person name="Nusbaum C."/>
            <person name="Birren B."/>
        </authorList>
    </citation>
    <scope>NUCLEOTIDE SEQUENCE [LARGE SCALE GENOMIC DNA]</scope>
    <source>
        <strain evidence="4">race PST-78</strain>
    </source>
</reference>
<organism evidence="3 4">
    <name type="scientific">Puccinia striiformis f. sp. tritici PST-78</name>
    <dbReference type="NCBI Taxonomy" id="1165861"/>
    <lineage>
        <taxon>Eukaryota</taxon>
        <taxon>Fungi</taxon>
        <taxon>Dikarya</taxon>
        <taxon>Basidiomycota</taxon>
        <taxon>Pucciniomycotina</taxon>
        <taxon>Pucciniomycetes</taxon>
        <taxon>Pucciniales</taxon>
        <taxon>Pucciniaceae</taxon>
        <taxon>Puccinia</taxon>
    </lineage>
</organism>
<feature type="region of interest" description="Disordered" evidence="1">
    <location>
        <begin position="1288"/>
        <end position="1345"/>
    </location>
</feature>
<feature type="compositionally biased region" description="Polar residues" evidence="1">
    <location>
        <begin position="165"/>
        <end position="186"/>
    </location>
</feature>
<dbReference type="STRING" id="1165861.A0A0L0VM37"/>
<feature type="compositionally biased region" description="Polar residues" evidence="1">
    <location>
        <begin position="445"/>
        <end position="474"/>
    </location>
</feature>
<evidence type="ECO:0000313" key="4">
    <source>
        <dbReference type="Proteomes" id="UP000054564"/>
    </source>
</evidence>
<dbReference type="GO" id="GO:0005034">
    <property type="term" value="F:osmosensor activity"/>
    <property type="evidence" value="ECO:0007669"/>
    <property type="project" value="InterPro"/>
</dbReference>
<keyword evidence="2" id="KW-0812">Transmembrane</keyword>
<dbReference type="GO" id="GO:0030427">
    <property type="term" value="C:site of polarized growth"/>
    <property type="evidence" value="ECO:0007669"/>
    <property type="project" value="TreeGrafter"/>
</dbReference>
<feature type="region of interest" description="Disordered" evidence="1">
    <location>
        <begin position="46"/>
        <end position="538"/>
    </location>
</feature>
<feature type="compositionally biased region" description="Low complexity" evidence="1">
    <location>
        <begin position="205"/>
        <end position="217"/>
    </location>
</feature>
<dbReference type="Proteomes" id="UP000054564">
    <property type="component" value="Unassembled WGS sequence"/>
</dbReference>
<dbReference type="PANTHER" id="PTHR35778:SF1">
    <property type="entry name" value="SIGNALING MUCIN HKR1-RELATED"/>
    <property type="match status" value="1"/>
</dbReference>
<feature type="compositionally biased region" description="Polar residues" evidence="1">
    <location>
        <begin position="298"/>
        <end position="330"/>
    </location>
</feature>